<feature type="region of interest" description="Disordered" evidence="3">
    <location>
        <begin position="323"/>
        <end position="356"/>
    </location>
</feature>
<dbReference type="PANTHER" id="PTHR24366">
    <property type="entry name" value="IG(IMMUNOGLOBULIN) AND LRR(LEUCINE RICH REPEAT) DOMAINS"/>
    <property type="match status" value="1"/>
</dbReference>
<proteinExistence type="predicted"/>
<dbReference type="EnsemblMetazoa" id="ACUA021732-RA">
    <property type="protein sequence ID" value="ACUA021732-PA"/>
    <property type="gene ID" value="ACUA021732"/>
</dbReference>
<feature type="chain" id="PRO_5045430538" description="Leucine rich immune protein (Coil-less)" evidence="5">
    <location>
        <begin position="17"/>
        <end position="387"/>
    </location>
</feature>
<dbReference type="EMBL" id="AXCM01020006">
    <property type="status" value="NOT_ANNOTATED_CDS"/>
    <property type="molecule type" value="Genomic_DNA"/>
</dbReference>
<feature type="signal peptide" evidence="5">
    <location>
        <begin position="1"/>
        <end position="16"/>
    </location>
</feature>
<dbReference type="Proteomes" id="UP000075883">
    <property type="component" value="Unassembled WGS sequence"/>
</dbReference>
<accession>A0A182MMC4</accession>
<dbReference type="PANTHER" id="PTHR24366:SF96">
    <property type="entry name" value="LEUCINE RICH REPEAT CONTAINING 53"/>
    <property type="match status" value="1"/>
</dbReference>
<reference evidence="6" key="2">
    <citation type="submission" date="2020-05" db="UniProtKB">
        <authorList>
            <consortium name="EnsemblMetazoa"/>
        </authorList>
    </citation>
    <scope>IDENTIFICATION</scope>
    <source>
        <strain evidence="6">A-37</strain>
    </source>
</reference>
<evidence type="ECO:0000256" key="2">
    <source>
        <dbReference type="ARBA" id="ARBA00022737"/>
    </source>
</evidence>
<name>A0A182MMC4_9DIPT</name>
<protein>
    <recommendedName>
        <fullName evidence="8">Leucine rich immune protein (Coil-less)</fullName>
    </recommendedName>
</protein>
<dbReference type="InterPro" id="IPR001611">
    <property type="entry name" value="Leu-rich_rpt"/>
</dbReference>
<evidence type="ECO:0000256" key="1">
    <source>
        <dbReference type="ARBA" id="ARBA00022614"/>
    </source>
</evidence>
<keyword evidence="7" id="KW-1185">Reference proteome</keyword>
<keyword evidence="4" id="KW-0472">Membrane</keyword>
<evidence type="ECO:0000313" key="7">
    <source>
        <dbReference type="Proteomes" id="UP000075883"/>
    </source>
</evidence>
<dbReference type="VEuPathDB" id="VectorBase:ACUA021732"/>
<keyword evidence="5" id="KW-0732">Signal</keyword>
<keyword evidence="1" id="KW-0433">Leucine-rich repeat</keyword>
<keyword evidence="4" id="KW-1133">Transmembrane helix</keyword>
<keyword evidence="2" id="KW-0677">Repeat</keyword>
<evidence type="ECO:0000256" key="4">
    <source>
        <dbReference type="SAM" id="Phobius"/>
    </source>
</evidence>
<sequence length="387" mass="43350">MLYTFLLLLPFNVAEQFECTMEKRDDENVCVYRNVVYRSKMTDTTWKAPAGKIQHVAFEDSSLETTPNELLNGFPDLRSLSVPNANLTSLIIPPGLERLYASNNRINRITVKQTRGNTKLTELMLDSNNLADVSNLTQLENLEILNLSGNKELPNDGTIDLGLFSGMPKLRHLTLSDMGIFYLENEKHVSLPQLELLDLSNNHLLTSNFDVKVLAPLKSLQYLWLGYNQLKDLNVLQLTKGNPQLKQIYLEGNHFKCDQQRLILDHLHKTGIETPVTNKESRCLLGFDKNDDMCCIPTMPGGGPQTPVTLPHPDVAHEEDDHMPYGTSTSSSEPLLVSGKEGMKRTTTPTPIVPKWNESKNEATTVMLAFLVAIATTLLVAVAQQKH</sequence>
<dbReference type="InterPro" id="IPR032675">
    <property type="entry name" value="LRR_dom_sf"/>
</dbReference>
<dbReference type="Pfam" id="PF13855">
    <property type="entry name" value="LRR_8"/>
    <property type="match status" value="1"/>
</dbReference>
<keyword evidence="4" id="KW-0812">Transmembrane</keyword>
<evidence type="ECO:0008006" key="8">
    <source>
        <dbReference type="Google" id="ProtNLM"/>
    </source>
</evidence>
<evidence type="ECO:0000256" key="5">
    <source>
        <dbReference type="SAM" id="SignalP"/>
    </source>
</evidence>
<dbReference type="PROSITE" id="PS51450">
    <property type="entry name" value="LRR"/>
    <property type="match status" value="2"/>
</dbReference>
<reference evidence="7" key="1">
    <citation type="submission" date="2013-09" db="EMBL/GenBank/DDBJ databases">
        <title>The Genome Sequence of Anopheles culicifacies species A.</title>
        <authorList>
            <consortium name="The Broad Institute Genomics Platform"/>
            <person name="Neafsey D.E."/>
            <person name="Besansky N."/>
            <person name="Howell P."/>
            <person name="Walton C."/>
            <person name="Young S.K."/>
            <person name="Zeng Q."/>
            <person name="Gargeya S."/>
            <person name="Fitzgerald M."/>
            <person name="Haas B."/>
            <person name="Abouelleil A."/>
            <person name="Allen A.W."/>
            <person name="Alvarado L."/>
            <person name="Arachchi H.M."/>
            <person name="Berlin A.M."/>
            <person name="Chapman S.B."/>
            <person name="Gainer-Dewar J."/>
            <person name="Goldberg J."/>
            <person name="Griggs A."/>
            <person name="Gujja S."/>
            <person name="Hansen M."/>
            <person name="Howarth C."/>
            <person name="Imamovic A."/>
            <person name="Ireland A."/>
            <person name="Larimer J."/>
            <person name="McCowan C."/>
            <person name="Murphy C."/>
            <person name="Pearson M."/>
            <person name="Poon T.W."/>
            <person name="Priest M."/>
            <person name="Roberts A."/>
            <person name="Saif S."/>
            <person name="Shea T."/>
            <person name="Sisk P."/>
            <person name="Sykes S."/>
            <person name="Wortman J."/>
            <person name="Nusbaum C."/>
            <person name="Birren B."/>
        </authorList>
    </citation>
    <scope>NUCLEOTIDE SEQUENCE [LARGE SCALE GENOMIC DNA]</scope>
    <source>
        <strain evidence="7">A-37</strain>
    </source>
</reference>
<organism evidence="6 7">
    <name type="scientific">Anopheles culicifacies</name>
    <dbReference type="NCBI Taxonomy" id="139723"/>
    <lineage>
        <taxon>Eukaryota</taxon>
        <taxon>Metazoa</taxon>
        <taxon>Ecdysozoa</taxon>
        <taxon>Arthropoda</taxon>
        <taxon>Hexapoda</taxon>
        <taxon>Insecta</taxon>
        <taxon>Pterygota</taxon>
        <taxon>Neoptera</taxon>
        <taxon>Endopterygota</taxon>
        <taxon>Diptera</taxon>
        <taxon>Nematocera</taxon>
        <taxon>Culicoidea</taxon>
        <taxon>Culicidae</taxon>
        <taxon>Anophelinae</taxon>
        <taxon>Anopheles</taxon>
        <taxon>culicifacies species complex</taxon>
    </lineage>
</organism>
<evidence type="ECO:0000313" key="6">
    <source>
        <dbReference type="EnsemblMetazoa" id="ACUA021732-PA"/>
    </source>
</evidence>
<evidence type="ECO:0000256" key="3">
    <source>
        <dbReference type="SAM" id="MobiDB-lite"/>
    </source>
</evidence>
<feature type="transmembrane region" description="Helical" evidence="4">
    <location>
        <begin position="363"/>
        <end position="383"/>
    </location>
</feature>
<dbReference type="SUPFAM" id="SSF52058">
    <property type="entry name" value="L domain-like"/>
    <property type="match status" value="1"/>
</dbReference>
<dbReference type="STRING" id="139723.A0A182MMC4"/>
<dbReference type="AlphaFoldDB" id="A0A182MMC4"/>
<dbReference type="Gene3D" id="3.80.10.10">
    <property type="entry name" value="Ribonuclease Inhibitor"/>
    <property type="match status" value="1"/>
</dbReference>